<protein>
    <submittedName>
        <fullName evidence="7">Uncharacterized protein</fullName>
    </submittedName>
</protein>
<dbReference type="PANTHER" id="PTHR16932:SF18">
    <property type="entry name" value="INTERFERON, ALPHA-INDUCIBLE PROTEIN 27-LIKE 2"/>
    <property type="match status" value="1"/>
</dbReference>
<reference evidence="7" key="1">
    <citation type="journal article" date="2019" name="bioRxiv">
        <title>The Genome of the Zebra Mussel, Dreissena polymorpha: A Resource for Invasive Species Research.</title>
        <authorList>
            <person name="McCartney M.A."/>
            <person name="Auch B."/>
            <person name="Kono T."/>
            <person name="Mallez S."/>
            <person name="Zhang Y."/>
            <person name="Obille A."/>
            <person name="Becker A."/>
            <person name="Abrahante J.E."/>
            <person name="Garbe J."/>
            <person name="Badalamenti J.P."/>
            <person name="Herman A."/>
            <person name="Mangelson H."/>
            <person name="Liachko I."/>
            <person name="Sullivan S."/>
            <person name="Sone E.D."/>
            <person name="Koren S."/>
            <person name="Silverstein K.A.T."/>
            <person name="Beckman K.B."/>
            <person name="Gohl D.M."/>
        </authorList>
    </citation>
    <scope>NUCLEOTIDE SEQUENCE</scope>
    <source>
        <strain evidence="7">Duluth1</strain>
        <tissue evidence="7">Whole animal</tissue>
    </source>
</reference>
<evidence type="ECO:0000256" key="1">
    <source>
        <dbReference type="ARBA" id="ARBA00004141"/>
    </source>
</evidence>
<name>A0A9D4R4F3_DREPO</name>
<dbReference type="InterPro" id="IPR009311">
    <property type="entry name" value="IFI6/IFI27-like"/>
</dbReference>
<keyword evidence="5 6" id="KW-0472">Membrane</keyword>
<dbReference type="GO" id="GO:0016020">
    <property type="term" value="C:membrane"/>
    <property type="evidence" value="ECO:0007669"/>
    <property type="project" value="UniProtKB-SubCell"/>
</dbReference>
<dbReference type="Proteomes" id="UP000828390">
    <property type="component" value="Unassembled WGS sequence"/>
</dbReference>
<keyword evidence="8" id="KW-1185">Reference proteome</keyword>
<dbReference type="EMBL" id="JAIWYP010000003">
    <property type="protein sequence ID" value="KAH3853562.1"/>
    <property type="molecule type" value="Genomic_DNA"/>
</dbReference>
<feature type="transmembrane region" description="Helical" evidence="6">
    <location>
        <begin position="71"/>
        <end position="91"/>
    </location>
</feature>
<organism evidence="7 8">
    <name type="scientific">Dreissena polymorpha</name>
    <name type="common">Zebra mussel</name>
    <name type="synonym">Mytilus polymorpha</name>
    <dbReference type="NCBI Taxonomy" id="45954"/>
    <lineage>
        <taxon>Eukaryota</taxon>
        <taxon>Metazoa</taxon>
        <taxon>Spiralia</taxon>
        <taxon>Lophotrochozoa</taxon>
        <taxon>Mollusca</taxon>
        <taxon>Bivalvia</taxon>
        <taxon>Autobranchia</taxon>
        <taxon>Heteroconchia</taxon>
        <taxon>Euheterodonta</taxon>
        <taxon>Imparidentia</taxon>
        <taxon>Neoheterodontei</taxon>
        <taxon>Myida</taxon>
        <taxon>Dreissenoidea</taxon>
        <taxon>Dreissenidae</taxon>
        <taxon>Dreissena</taxon>
    </lineage>
</organism>
<comment type="subcellular location">
    <subcellularLocation>
        <location evidence="1">Membrane</location>
        <topology evidence="1">Multi-pass membrane protein</topology>
    </subcellularLocation>
</comment>
<proteinExistence type="inferred from homology"/>
<dbReference type="AlphaFoldDB" id="A0A9D4R4F3"/>
<evidence type="ECO:0000256" key="3">
    <source>
        <dbReference type="ARBA" id="ARBA00022692"/>
    </source>
</evidence>
<comment type="caution">
    <text evidence="7">The sequence shown here is derived from an EMBL/GenBank/DDBJ whole genome shotgun (WGS) entry which is preliminary data.</text>
</comment>
<evidence type="ECO:0000313" key="8">
    <source>
        <dbReference type="Proteomes" id="UP000828390"/>
    </source>
</evidence>
<evidence type="ECO:0000256" key="2">
    <source>
        <dbReference type="ARBA" id="ARBA00007262"/>
    </source>
</evidence>
<dbReference type="PANTHER" id="PTHR16932">
    <property type="entry name" value="INTERFERON ALPHA-INDUCIBLE PROTEIN 27"/>
    <property type="match status" value="1"/>
</dbReference>
<reference evidence="7" key="2">
    <citation type="submission" date="2020-11" db="EMBL/GenBank/DDBJ databases">
        <authorList>
            <person name="McCartney M.A."/>
            <person name="Auch B."/>
            <person name="Kono T."/>
            <person name="Mallez S."/>
            <person name="Becker A."/>
            <person name="Gohl D.M."/>
            <person name="Silverstein K.A.T."/>
            <person name="Koren S."/>
            <person name="Bechman K.B."/>
            <person name="Herman A."/>
            <person name="Abrahante J.E."/>
            <person name="Garbe J."/>
        </authorList>
    </citation>
    <scope>NUCLEOTIDE SEQUENCE</scope>
    <source>
        <strain evidence="7">Duluth1</strain>
        <tissue evidence="7">Whole animal</tissue>
    </source>
</reference>
<gene>
    <name evidence="7" type="ORF">DPMN_096090</name>
</gene>
<evidence type="ECO:0000313" key="7">
    <source>
        <dbReference type="EMBL" id="KAH3853562.1"/>
    </source>
</evidence>
<dbReference type="Pfam" id="PF06140">
    <property type="entry name" value="Ifi-6-16"/>
    <property type="match status" value="1"/>
</dbReference>
<dbReference type="InterPro" id="IPR038213">
    <property type="entry name" value="IFI6/IFI27-like_sf"/>
</dbReference>
<evidence type="ECO:0000256" key="5">
    <source>
        <dbReference type="ARBA" id="ARBA00023136"/>
    </source>
</evidence>
<feature type="transmembrane region" description="Helical" evidence="6">
    <location>
        <begin position="42"/>
        <end position="65"/>
    </location>
</feature>
<comment type="similarity">
    <text evidence="2">Belongs to the IFI6/IFI27 family.</text>
</comment>
<sequence>MVIGYESQMISSKLIASLCIELCLCPNGVGGGFYCTTTCVSIVAVFGFFGGGAILSLLGFTAGGIAAGSWAASWMAAFGGAVPAGSLFATLQSMAAAGATKISVATFGGLSAFCAALCEPLP</sequence>
<keyword evidence="4 6" id="KW-1133">Transmembrane helix</keyword>
<evidence type="ECO:0000256" key="4">
    <source>
        <dbReference type="ARBA" id="ARBA00022989"/>
    </source>
</evidence>
<dbReference type="Gene3D" id="6.10.110.10">
    <property type="match status" value="1"/>
</dbReference>
<keyword evidence="3 6" id="KW-0812">Transmembrane</keyword>
<evidence type="ECO:0000256" key="6">
    <source>
        <dbReference type="SAM" id="Phobius"/>
    </source>
</evidence>
<accession>A0A9D4R4F3</accession>